<dbReference type="InterPro" id="IPR036259">
    <property type="entry name" value="MFS_trans_sf"/>
</dbReference>
<evidence type="ECO:0000313" key="13">
    <source>
        <dbReference type="EMBL" id="MBB3664516.1"/>
    </source>
</evidence>
<reference evidence="13 14" key="1">
    <citation type="submission" date="2020-08" db="EMBL/GenBank/DDBJ databases">
        <title>Sequencing the genomes of 1000 actinobacteria strains.</title>
        <authorList>
            <person name="Klenk H.-P."/>
        </authorList>
    </citation>
    <scope>NUCLEOTIDE SEQUENCE [LARGE SCALE GENOMIC DNA]</scope>
    <source>
        <strain evidence="13 14">DSM 45267</strain>
    </source>
</reference>
<keyword evidence="5 11" id="KW-0812">Transmembrane</keyword>
<evidence type="ECO:0000256" key="7">
    <source>
        <dbReference type="ARBA" id="ARBA00022989"/>
    </source>
</evidence>
<protein>
    <recommendedName>
        <fullName evidence="10">Putative proline/betaine transporter</fullName>
    </recommendedName>
</protein>
<dbReference type="InterPro" id="IPR020846">
    <property type="entry name" value="MFS_dom"/>
</dbReference>
<feature type="transmembrane region" description="Helical" evidence="11">
    <location>
        <begin position="339"/>
        <end position="357"/>
    </location>
</feature>
<dbReference type="PROSITE" id="PS50850">
    <property type="entry name" value="MFS"/>
    <property type="match status" value="1"/>
</dbReference>
<dbReference type="Pfam" id="PF00083">
    <property type="entry name" value="Sugar_tr"/>
    <property type="match status" value="2"/>
</dbReference>
<evidence type="ECO:0000256" key="10">
    <source>
        <dbReference type="ARBA" id="ARBA00039918"/>
    </source>
</evidence>
<feature type="transmembrane region" description="Helical" evidence="11">
    <location>
        <begin position="34"/>
        <end position="52"/>
    </location>
</feature>
<evidence type="ECO:0000256" key="3">
    <source>
        <dbReference type="ARBA" id="ARBA00022448"/>
    </source>
</evidence>
<accession>A0A839XWW4</accession>
<keyword evidence="8 11" id="KW-0472">Membrane</keyword>
<feature type="transmembrane region" description="Helical" evidence="11">
    <location>
        <begin position="194"/>
        <end position="213"/>
    </location>
</feature>
<feature type="domain" description="Major facilitator superfamily (MFS) profile" evidence="12">
    <location>
        <begin position="22"/>
        <end position="431"/>
    </location>
</feature>
<feature type="transmembrane region" description="Helical" evidence="11">
    <location>
        <begin position="124"/>
        <end position="149"/>
    </location>
</feature>
<dbReference type="Proteomes" id="UP000564573">
    <property type="component" value="Unassembled WGS sequence"/>
</dbReference>
<dbReference type="RefSeq" id="WP_183784263.1">
    <property type="nucleotide sequence ID" value="NZ_JACIBS010000001.1"/>
</dbReference>
<feature type="transmembrane region" description="Helical" evidence="11">
    <location>
        <begin position="282"/>
        <end position="302"/>
    </location>
</feature>
<feature type="transmembrane region" description="Helical" evidence="11">
    <location>
        <begin position="95"/>
        <end position="118"/>
    </location>
</feature>
<comment type="subcellular location">
    <subcellularLocation>
        <location evidence="1">Cell membrane</location>
        <topology evidence="1">Multi-pass membrane protein</topology>
    </subcellularLocation>
</comment>
<dbReference type="InterPro" id="IPR051084">
    <property type="entry name" value="H+-coupled_symporters"/>
</dbReference>
<evidence type="ECO:0000256" key="2">
    <source>
        <dbReference type="ARBA" id="ARBA00008240"/>
    </source>
</evidence>
<dbReference type="SUPFAM" id="SSF103473">
    <property type="entry name" value="MFS general substrate transporter"/>
    <property type="match status" value="1"/>
</dbReference>
<comment type="caution">
    <text evidence="13">The sequence shown here is derived from an EMBL/GenBank/DDBJ whole genome shotgun (WGS) entry which is preliminary data.</text>
</comment>
<dbReference type="FunFam" id="1.20.1250.20:FF:000001">
    <property type="entry name" value="Dicarboxylate MFS transporter"/>
    <property type="match status" value="1"/>
</dbReference>
<feature type="transmembrane region" description="Helical" evidence="11">
    <location>
        <begin position="378"/>
        <end position="399"/>
    </location>
</feature>
<dbReference type="PANTHER" id="PTHR43528:SF1">
    <property type="entry name" value="ALPHA-KETOGLUTARATE PERMEASE"/>
    <property type="match status" value="1"/>
</dbReference>
<feature type="transmembrane region" description="Helical" evidence="11">
    <location>
        <begin position="314"/>
        <end position="333"/>
    </location>
</feature>
<comment type="similarity">
    <text evidence="2">Belongs to the major facilitator superfamily. Metabolite:H+ Symporter (MHS) family (TC 2.A.1.6) family.</text>
</comment>
<keyword evidence="3" id="KW-0813">Transport</keyword>
<gene>
    <name evidence="13" type="ORF">FB384_003420</name>
</gene>
<comment type="function">
    <text evidence="9">May be a proton symporter involved in the uptake of osmolytes such as proline and glycine betaine.</text>
</comment>
<feature type="transmembrane region" description="Helical" evidence="11">
    <location>
        <begin position="161"/>
        <end position="182"/>
    </location>
</feature>
<evidence type="ECO:0000256" key="5">
    <source>
        <dbReference type="ARBA" id="ARBA00022692"/>
    </source>
</evidence>
<keyword evidence="7 11" id="KW-1133">Transmembrane helix</keyword>
<evidence type="ECO:0000313" key="14">
    <source>
        <dbReference type="Proteomes" id="UP000564573"/>
    </source>
</evidence>
<evidence type="ECO:0000256" key="11">
    <source>
        <dbReference type="SAM" id="Phobius"/>
    </source>
</evidence>
<evidence type="ECO:0000256" key="4">
    <source>
        <dbReference type="ARBA" id="ARBA00022475"/>
    </source>
</evidence>
<evidence type="ECO:0000256" key="9">
    <source>
        <dbReference type="ARBA" id="ARBA00037295"/>
    </source>
</evidence>
<keyword evidence="4" id="KW-1003">Cell membrane</keyword>
<dbReference type="GO" id="GO:0005886">
    <property type="term" value="C:plasma membrane"/>
    <property type="evidence" value="ECO:0007669"/>
    <property type="project" value="UniProtKB-SubCell"/>
</dbReference>
<evidence type="ECO:0000256" key="8">
    <source>
        <dbReference type="ARBA" id="ARBA00023136"/>
    </source>
</evidence>
<feature type="transmembrane region" description="Helical" evidence="11">
    <location>
        <begin position="248"/>
        <end position="270"/>
    </location>
</feature>
<evidence type="ECO:0000256" key="1">
    <source>
        <dbReference type="ARBA" id="ARBA00004651"/>
    </source>
</evidence>
<dbReference type="PROSITE" id="PS00217">
    <property type="entry name" value="SUGAR_TRANSPORT_2"/>
    <property type="match status" value="1"/>
</dbReference>
<evidence type="ECO:0000256" key="6">
    <source>
        <dbReference type="ARBA" id="ARBA00022847"/>
    </source>
</evidence>
<dbReference type="AlphaFoldDB" id="A0A839XWW4"/>
<proteinExistence type="inferred from homology"/>
<dbReference type="InterPro" id="IPR005829">
    <property type="entry name" value="Sugar_transporter_CS"/>
</dbReference>
<feature type="transmembrane region" description="Helical" evidence="11">
    <location>
        <begin position="405"/>
        <end position="426"/>
    </location>
</feature>
<dbReference type="InterPro" id="IPR005828">
    <property type="entry name" value="MFS_sugar_transport-like"/>
</dbReference>
<dbReference type="Gene3D" id="1.20.1250.20">
    <property type="entry name" value="MFS general substrate transporter like domains"/>
    <property type="match status" value="2"/>
</dbReference>
<organism evidence="13 14">
    <name type="scientific">Prauserella sediminis</name>
    <dbReference type="NCBI Taxonomy" id="577680"/>
    <lineage>
        <taxon>Bacteria</taxon>
        <taxon>Bacillati</taxon>
        <taxon>Actinomycetota</taxon>
        <taxon>Actinomycetes</taxon>
        <taxon>Pseudonocardiales</taxon>
        <taxon>Pseudonocardiaceae</taxon>
        <taxon>Prauserella</taxon>
        <taxon>Prauserella salsuginis group</taxon>
    </lineage>
</organism>
<keyword evidence="14" id="KW-1185">Reference proteome</keyword>
<dbReference type="PANTHER" id="PTHR43528">
    <property type="entry name" value="ALPHA-KETOGLUTARATE PERMEASE"/>
    <property type="match status" value="1"/>
</dbReference>
<keyword evidence="6" id="KW-0769">Symport</keyword>
<feature type="transmembrane region" description="Helical" evidence="11">
    <location>
        <begin position="58"/>
        <end position="83"/>
    </location>
</feature>
<name>A0A839XWW4_9PSEU</name>
<dbReference type="EMBL" id="JACIBS010000001">
    <property type="protein sequence ID" value="MBB3664516.1"/>
    <property type="molecule type" value="Genomic_DNA"/>
</dbReference>
<sequence>MTTQDISSASATTVLTPERRRAIIAACIGNFLEWYEFALYGYFAAIFAKLFFVDDDPAVSMMLTFLVFGISFVVRPLGGVLFGHIGDRYGRKTTLSAIILTISVATALMAVVPSYASIGIAAPLLILLLRCLQGLSAGGEWMGAAAYVVESAPSHRRAFYGSWQTITIVLGLFTATATSLVLSVSLTGDQLESWGWRIPFLAALPLGMIGLYMRLKLEESIEFEEMSQTESREKSPLREAVRENWRSILLVCGLVCCPTMCTYVLLVFGPKFLAVDLGLGNSTAQTAVMVSMLLLVVLVVAFARVCDRVGRRPFILWGAVVVMVTAPIGFVLIHQGSLWTVLLGMMLILVGDAMLLAPQPALFSELFPTSRRYSGLAIGYNLGVVLFGGAGPFINTVLISATGTTYAPAMYLSAGALISLICALLVHETLGVSLRTGKVEPTG</sequence>
<evidence type="ECO:0000259" key="12">
    <source>
        <dbReference type="PROSITE" id="PS50850"/>
    </source>
</evidence>
<dbReference type="GO" id="GO:0015293">
    <property type="term" value="F:symporter activity"/>
    <property type="evidence" value="ECO:0007669"/>
    <property type="project" value="UniProtKB-KW"/>
</dbReference>